<dbReference type="STRING" id="1798650.A2945_03150"/>
<dbReference type="PANTHER" id="PTHR30619">
    <property type="entry name" value="DNA INTERNALIZATION/COMPETENCE PROTEIN COMEC/REC2"/>
    <property type="match status" value="1"/>
</dbReference>
<dbReference type="SUPFAM" id="SSF56281">
    <property type="entry name" value="Metallo-hydrolase/oxidoreductase"/>
    <property type="match status" value="1"/>
</dbReference>
<gene>
    <name evidence="2" type="ORF">A2945_03150</name>
</gene>
<dbReference type="Proteomes" id="UP000178880">
    <property type="component" value="Unassembled WGS sequence"/>
</dbReference>
<evidence type="ECO:0000313" key="2">
    <source>
        <dbReference type="EMBL" id="OGY99616.1"/>
    </source>
</evidence>
<dbReference type="Pfam" id="PF00753">
    <property type="entry name" value="Lactamase_B"/>
    <property type="match status" value="1"/>
</dbReference>
<dbReference type="AlphaFoldDB" id="A0A1G2CEG2"/>
<proteinExistence type="predicted"/>
<evidence type="ECO:0000259" key="1">
    <source>
        <dbReference type="Pfam" id="PF00753"/>
    </source>
</evidence>
<evidence type="ECO:0000313" key="3">
    <source>
        <dbReference type="Proteomes" id="UP000178880"/>
    </source>
</evidence>
<dbReference type="InterPro" id="IPR052159">
    <property type="entry name" value="Competence_DNA_uptake"/>
</dbReference>
<organism evidence="2 3">
    <name type="scientific">Candidatus Liptonbacteria bacterium RIFCSPLOWO2_01_FULL_52_25</name>
    <dbReference type="NCBI Taxonomy" id="1798650"/>
    <lineage>
        <taxon>Bacteria</taxon>
        <taxon>Candidatus Liptoniibacteriota</taxon>
    </lineage>
</organism>
<comment type="caution">
    <text evidence="2">The sequence shown here is derived from an EMBL/GenBank/DDBJ whole genome shotgun (WGS) entry which is preliminary data.</text>
</comment>
<reference evidence="2 3" key="1">
    <citation type="journal article" date="2016" name="Nat. Commun.">
        <title>Thousands of microbial genomes shed light on interconnected biogeochemical processes in an aquifer system.</title>
        <authorList>
            <person name="Anantharaman K."/>
            <person name="Brown C.T."/>
            <person name="Hug L.A."/>
            <person name="Sharon I."/>
            <person name="Castelle C.J."/>
            <person name="Probst A.J."/>
            <person name="Thomas B.C."/>
            <person name="Singh A."/>
            <person name="Wilkins M.J."/>
            <person name="Karaoz U."/>
            <person name="Brodie E.L."/>
            <person name="Williams K.H."/>
            <person name="Hubbard S.S."/>
            <person name="Banfield J.F."/>
        </authorList>
    </citation>
    <scope>NUCLEOTIDE SEQUENCE [LARGE SCALE GENOMIC DNA]</scope>
</reference>
<dbReference type="CDD" id="cd07731">
    <property type="entry name" value="ComA-like_MBL-fold"/>
    <property type="match status" value="1"/>
</dbReference>
<protein>
    <recommendedName>
        <fullName evidence="1">Metallo-beta-lactamase domain-containing protein</fullName>
    </recommendedName>
</protein>
<dbReference type="PANTHER" id="PTHR30619:SF1">
    <property type="entry name" value="RECOMBINATION PROTEIN 2"/>
    <property type="match status" value="1"/>
</dbReference>
<sequence>MKRSNGLSIIILFALAALTGFVWYQLVFGAPVNSLRMYFLDVGQGDGTLAVFPGGVKVLTDAGPDRKVVASLEKVLPPGDRYIDIATITHPQLDHFNGFNYVLDHYGVGAFITNGRSETKTVREWPEFLKKIREKNIPLITLGAGDGIRYDTNRIDFLSPNVGFLQSAELNDTGLVGLLQTPEFRALLVADIGFNVEDYLVSQGTDLRADILKVGHHGSKYSSGSEFLKTVRPKIAVIGVGERNTYGHPAKEALERLTATTQHIFRTDLNGTVEIRAENGKLKVFTGK</sequence>
<feature type="domain" description="Metallo-beta-lactamase" evidence="1">
    <location>
        <begin position="45"/>
        <end position="240"/>
    </location>
</feature>
<dbReference type="InterPro" id="IPR035681">
    <property type="entry name" value="ComA-like_MBL"/>
</dbReference>
<dbReference type="Gene3D" id="3.60.15.10">
    <property type="entry name" value="Ribonuclease Z/Hydroxyacylglutathione hydrolase-like"/>
    <property type="match status" value="1"/>
</dbReference>
<dbReference type="InterPro" id="IPR036866">
    <property type="entry name" value="RibonucZ/Hydroxyglut_hydro"/>
</dbReference>
<dbReference type="EMBL" id="MHLA01000014">
    <property type="protein sequence ID" value="OGY99616.1"/>
    <property type="molecule type" value="Genomic_DNA"/>
</dbReference>
<dbReference type="InterPro" id="IPR001279">
    <property type="entry name" value="Metallo-B-lactamas"/>
</dbReference>
<name>A0A1G2CEG2_9BACT</name>
<accession>A0A1G2CEG2</accession>